<dbReference type="VEuPathDB" id="FungiDB:PV06_04687"/>
<feature type="compositionally biased region" description="Low complexity" evidence="3">
    <location>
        <begin position="27"/>
        <end position="37"/>
    </location>
</feature>
<protein>
    <recommendedName>
        <fullName evidence="6">Fungal-specific transcription factor domain-containing protein</fullName>
    </recommendedName>
</protein>
<gene>
    <name evidence="4" type="ORF">PV06_04687</name>
</gene>
<evidence type="ECO:0000256" key="2">
    <source>
        <dbReference type="ARBA" id="ARBA00023242"/>
    </source>
</evidence>
<comment type="subcellular location">
    <subcellularLocation>
        <location evidence="1">Nucleus</location>
    </subcellularLocation>
</comment>
<dbReference type="PANTHER" id="PTHR37534:SF49">
    <property type="entry name" value="LYSINE BIOSYNTHESIS REGULATORY PROTEIN LYS14"/>
    <property type="match status" value="1"/>
</dbReference>
<dbReference type="GeneID" id="27356761"/>
<dbReference type="OrthoDB" id="4158070at2759"/>
<dbReference type="STRING" id="215243.A0A0D2DMD5"/>
<evidence type="ECO:0000256" key="1">
    <source>
        <dbReference type="ARBA" id="ARBA00004123"/>
    </source>
</evidence>
<evidence type="ECO:0000256" key="3">
    <source>
        <dbReference type="SAM" id="MobiDB-lite"/>
    </source>
</evidence>
<sequence length="572" mass="64237">MVASGKCHGRSGVWSKTSKKVPQTPQSASTTASAKASMQRSHTRSVTPLPRHGHSKSHIFVNTSTSDMQFLSRLQDGCAKRYRSLAGIAITAALEPSDTCLLSPTHAFETLSPQSLPSSFPWKRAVPDYDPFLLSYFETVICATSTLVDDIHCNPLRSLILPTAAVSKLAYYGLLMLAAHYLQLVDPRYYQAEMELRQKTLTKVRRAMTGSRWCDDDVFVTVMILCSHDISLHCDSTWLVHLKYYREYLVWRIRHPGLASARSPLAHYAASYFAAHTVLAKSLFSIADSASPAAVSSINIFPRVSLTDGQLALLDRTFDSCNTWTSTEFISSFMSTESLNEIDPWNGYSNSLLLLINEIACLREDAVAMHHHRLSQARIEAKIRLLETSLSRLSQSSPASLRNTDQQTLSHQRRLLEGNAEAYRLAAILFLNESSSPRFLGLATTNDAGPAIPLLDATKQQQYVSGVLERVRDIVMHTDLPVSWPLWPLFIAGCRTDAEEDRMTVLSLLQCAQRKKQYENIPRAQKVIELVWQHQDTQLDNDFGKKYQRPGTVGRYEWEVIMDLKGWRPSLA</sequence>
<keyword evidence="2" id="KW-0539">Nucleus</keyword>
<dbReference type="RefSeq" id="XP_016263816.1">
    <property type="nucleotide sequence ID" value="XM_016405610.1"/>
</dbReference>
<accession>A0A0D2DMD5</accession>
<dbReference type="GO" id="GO:0005634">
    <property type="term" value="C:nucleus"/>
    <property type="evidence" value="ECO:0007669"/>
    <property type="project" value="UniProtKB-SubCell"/>
</dbReference>
<evidence type="ECO:0000313" key="5">
    <source>
        <dbReference type="Proteomes" id="UP000053342"/>
    </source>
</evidence>
<dbReference type="InterPro" id="IPR021858">
    <property type="entry name" value="Fun_TF"/>
</dbReference>
<dbReference type="GO" id="GO:0003700">
    <property type="term" value="F:DNA-binding transcription factor activity"/>
    <property type="evidence" value="ECO:0007669"/>
    <property type="project" value="TreeGrafter"/>
</dbReference>
<dbReference type="Pfam" id="PF11951">
    <property type="entry name" value="Fungal_trans_2"/>
    <property type="match status" value="1"/>
</dbReference>
<dbReference type="PANTHER" id="PTHR37534">
    <property type="entry name" value="TRANSCRIPTIONAL ACTIVATOR PROTEIN UGA3"/>
    <property type="match status" value="1"/>
</dbReference>
<dbReference type="GO" id="GO:0000976">
    <property type="term" value="F:transcription cis-regulatory region binding"/>
    <property type="evidence" value="ECO:0007669"/>
    <property type="project" value="TreeGrafter"/>
</dbReference>
<feature type="region of interest" description="Disordered" evidence="3">
    <location>
        <begin position="1"/>
        <end position="57"/>
    </location>
</feature>
<proteinExistence type="predicted"/>
<dbReference type="Proteomes" id="UP000053342">
    <property type="component" value="Unassembled WGS sequence"/>
</dbReference>
<dbReference type="HOGENOM" id="CLU_015493_3_1_1"/>
<dbReference type="AlphaFoldDB" id="A0A0D2DMD5"/>
<dbReference type="GO" id="GO:0045944">
    <property type="term" value="P:positive regulation of transcription by RNA polymerase II"/>
    <property type="evidence" value="ECO:0007669"/>
    <property type="project" value="TreeGrafter"/>
</dbReference>
<keyword evidence="5" id="KW-1185">Reference proteome</keyword>
<evidence type="ECO:0000313" key="4">
    <source>
        <dbReference type="EMBL" id="KIW43600.1"/>
    </source>
</evidence>
<reference evidence="4 5" key="1">
    <citation type="submission" date="2015-01" db="EMBL/GenBank/DDBJ databases">
        <title>The Genome Sequence of Exophiala oligosperma CBS72588.</title>
        <authorList>
            <consortium name="The Broad Institute Genomics Platform"/>
            <person name="Cuomo C."/>
            <person name="de Hoog S."/>
            <person name="Gorbushina A."/>
            <person name="Stielow B."/>
            <person name="Teixiera M."/>
            <person name="Abouelleil A."/>
            <person name="Chapman S.B."/>
            <person name="Priest M."/>
            <person name="Young S.K."/>
            <person name="Wortman J."/>
            <person name="Nusbaum C."/>
            <person name="Birren B."/>
        </authorList>
    </citation>
    <scope>NUCLEOTIDE SEQUENCE [LARGE SCALE GENOMIC DNA]</scope>
    <source>
        <strain evidence="4 5">CBS 72588</strain>
    </source>
</reference>
<organism evidence="4 5">
    <name type="scientific">Exophiala oligosperma</name>
    <dbReference type="NCBI Taxonomy" id="215243"/>
    <lineage>
        <taxon>Eukaryota</taxon>
        <taxon>Fungi</taxon>
        <taxon>Dikarya</taxon>
        <taxon>Ascomycota</taxon>
        <taxon>Pezizomycotina</taxon>
        <taxon>Eurotiomycetes</taxon>
        <taxon>Chaetothyriomycetidae</taxon>
        <taxon>Chaetothyriales</taxon>
        <taxon>Herpotrichiellaceae</taxon>
        <taxon>Exophiala</taxon>
    </lineage>
</organism>
<feature type="compositionally biased region" description="Polar residues" evidence="3">
    <location>
        <begin position="14"/>
        <end position="26"/>
    </location>
</feature>
<name>A0A0D2DMD5_9EURO</name>
<evidence type="ECO:0008006" key="6">
    <source>
        <dbReference type="Google" id="ProtNLM"/>
    </source>
</evidence>
<dbReference type="EMBL" id="KN847335">
    <property type="protein sequence ID" value="KIW43600.1"/>
    <property type="molecule type" value="Genomic_DNA"/>
</dbReference>